<reference evidence="2 3" key="1">
    <citation type="journal article" date="2020" name="Mol. Biol. Evol.">
        <title>Distinct Expression and Methylation Patterns for Genes with Different Fates following a Single Whole-Genome Duplication in Flowering Plants.</title>
        <authorList>
            <person name="Shi T."/>
            <person name="Rahmani R.S."/>
            <person name="Gugger P.F."/>
            <person name="Wang M."/>
            <person name="Li H."/>
            <person name="Zhang Y."/>
            <person name="Li Z."/>
            <person name="Wang Q."/>
            <person name="Van de Peer Y."/>
            <person name="Marchal K."/>
            <person name="Chen J."/>
        </authorList>
    </citation>
    <scope>NUCLEOTIDE SEQUENCE [LARGE SCALE GENOMIC DNA]</scope>
    <source>
        <tissue evidence="2">Leaf</tissue>
    </source>
</reference>
<evidence type="ECO:0000313" key="3">
    <source>
        <dbReference type="Proteomes" id="UP000607653"/>
    </source>
</evidence>
<feature type="transmembrane region" description="Helical" evidence="1">
    <location>
        <begin position="12"/>
        <end position="31"/>
    </location>
</feature>
<keyword evidence="1" id="KW-0812">Transmembrane</keyword>
<dbReference type="AlphaFoldDB" id="A0A822ZVF4"/>
<evidence type="ECO:0000313" key="2">
    <source>
        <dbReference type="EMBL" id="DAD48480.1"/>
    </source>
</evidence>
<comment type="caution">
    <text evidence="2">The sequence shown here is derived from an EMBL/GenBank/DDBJ whole genome shotgun (WGS) entry which is preliminary data.</text>
</comment>
<accession>A0A822ZVF4</accession>
<name>A0A822ZVF4_NELNU</name>
<feature type="transmembrane region" description="Helical" evidence="1">
    <location>
        <begin position="43"/>
        <end position="66"/>
    </location>
</feature>
<keyword evidence="1" id="KW-1133">Transmembrane helix</keyword>
<proteinExistence type="predicted"/>
<keyword evidence="1" id="KW-0472">Membrane</keyword>
<evidence type="ECO:0000256" key="1">
    <source>
        <dbReference type="SAM" id="Phobius"/>
    </source>
</evidence>
<dbReference type="Proteomes" id="UP000607653">
    <property type="component" value="Unassembled WGS sequence"/>
</dbReference>
<organism evidence="2 3">
    <name type="scientific">Nelumbo nucifera</name>
    <name type="common">Sacred lotus</name>
    <dbReference type="NCBI Taxonomy" id="4432"/>
    <lineage>
        <taxon>Eukaryota</taxon>
        <taxon>Viridiplantae</taxon>
        <taxon>Streptophyta</taxon>
        <taxon>Embryophyta</taxon>
        <taxon>Tracheophyta</taxon>
        <taxon>Spermatophyta</taxon>
        <taxon>Magnoliopsida</taxon>
        <taxon>Proteales</taxon>
        <taxon>Nelumbonaceae</taxon>
        <taxon>Nelumbo</taxon>
    </lineage>
</organism>
<sequence length="85" mass="9522">MFLGTLFCIIMHKLNLTVGIIPSLNVAAGLLDRRILLFRLASLLAMAWRLAVTYFSFWLFGFSFIAEDVGVSRLLGSIWLELAVS</sequence>
<protein>
    <submittedName>
        <fullName evidence="2">Uncharacterized protein</fullName>
    </submittedName>
</protein>
<dbReference type="EMBL" id="DUZY01000008">
    <property type="protein sequence ID" value="DAD48480.1"/>
    <property type="molecule type" value="Genomic_DNA"/>
</dbReference>
<gene>
    <name evidence="2" type="ORF">HUJ06_018417</name>
</gene>
<keyword evidence="3" id="KW-1185">Reference proteome</keyword>